<keyword evidence="3" id="KW-0808">Transferase</keyword>
<dbReference type="InterPro" id="IPR001841">
    <property type="entry name" value="Znf_RING"/>
</dbReference>
<dbReference type="PANTHER" id="PTHR46463">
    <property type="entry name" value="ZINC FINGER, RING/FYVE/PHD-TYPE"/>
    <property type="match status" value="1"/>
</dbReference>
<dbReference type="Pfam" id="PF13639">
    <property type="entry name" value="zf-RING_2"/>
    <property type="match status" value="1"/>
</dbReference>
<evidence type="ECO:0000256" key="7">
    <source>
        <dbReference type="ARBA" id="ARBA00022833"/>
    </source>
</evidence>
<dbReference type="SUPFAM" id="SSF57850">
    <property type="entry name" value="RING/U-box"/>
    <property type="match status" value="1"/>
</dbReference>
<dbReference type="Proteomes" id="UP000775213">
    <property type="component" value="Unassembled WGS sequence"/>
</dbReference>
<feature type="domain" description="RING-type" evidence="10">
    <location>
        <begin position="177"/>
        <end position="217"/>
    </location>
</feature>
<accession>A0AAV7GZN4</accession>
<keyword evidence="4" id="KW-0479">Metal-binding</keyword>
<keyword evidence="12" id="KW-1185">Reference proteome</keyword>
<evidence type="ECO:0000256" key="8">
    <source>
        <dbReference type="PROSITE-ProRule" id="PRU00175"/>
    </source>
</evidence>
<dbReference type="AlphaFoldDB" id="A0AAV7GZN4"/>
<evidence type="ECO:0000256" key="6">
    <source>
        <dbReference type="ARBA" id="ARBA00022786"/>
    </source>
</evidence>
<gene>
    <name evidence="11" type="ORF">IEQ34_008663</name>
</gene>
<comment type="caution">
    <text evidence="11">The sequence shown here is derived from an EMBL/GenBank/DDBJ whole genome shotgun (WGS) entry which is preliminary data.</text>
</comment>
<evidence type="ECO:0000256" key="5">
    <source>
        <dbReference type="ARBA" id="ARBA00022771"/>
    </source>
</evidence>
<dbReference type="EC" id="2.3.2.27" evidence="2"/>
<sequence length="227" mass="25772">MGAFCCCLCGEDFEEYTHPSNPVYRHCICLRYFLHQLFYGFGPTFHRVDGRTSASNAATPLTSTAVITTSVDTSLSDTQCLVPRPPPFESDSRYSRSQRDGLISRRDKAVNHSQDNQHIRRSGSSTDVEQLAGSKKRNSVNAEEESKVSHFEMEENLPGKIYSTGYVLKNLEDEDVCPTCLEEYNPENPKIKTECSHHFHLSCIYEWMERSDSCPICGKEMEFCESP</sequence>
<name>A0AAV7GZN4_DENCH</name>
<keyword evidence="7" id="KW-0862">Zinc</keyword>
<keyword evidence="6" id="KW-0833">Ubl conjugation pathway</keyword>
<keyword evidence="5 8" id="KW-0863">Zinc-finger</keyword>
<dbReference type="CDD" id="cd23116">
    <property type="entry name" value="RING-H2_AIRP1-like"/>
    <property type="match status" value="1"/>
</dbReference>
<evidence type="ECO:0000259" key="10">
    <source>
        <dbReference type="PROSITE" id="PS50089"/>
    </source>
</evidence>
<feature type="compositionally biased region" description="Polar residues" evidence="9">
    <location>
        <begin position="119"/>
        <end position="128"/>
    </location>
</feature>
<dbReference type="PROSITE" id="PS50089">
    <property type="entry name" value="ZF_RING_2"/>
    <property type="match status" value="1"/>
</dbReference>
<organism evidence="11 12">
    <name type="scientific">Dendrobium chrysotoxum</name>
    <name type="common">Orchid</name>
    <dbReference type="NCBI Taxonomy" id="161865"/>
    <lineage>
        <taxon>Eukaryota</taxon>
        <taxon>Viridiplantae</taxon>
        <taxon>Streptophyta</taxon>
        <taxon>Embryophyta</taxon>
        <taxon>Tracheophyta</taxon>
        <taxon>Spermatophyta</taxon>
        <taxon>Magnoliopsida</taxon>
        <taxon>Liliopsida</taxon>
        <taxon>Asparagales</taxon>
        <taxon>Orchidaceae</taxon>
        <taxon>Epidendroideae</taxon>
        <taxon>Malaxideae</taxon>
        <taxon>Dendrobiinae</taxon>
        <taxon>Dendrobium</taxon>
    </lineage>
</organism>
<dbReference type="EMBL" id="JAGFBR010000009">
    <property type="protein sequence ID" value="KAH0461088.1"/>
    <property type="molecule type" value="Genomic_DNA"/>
</dbReference>
<dbReference type="PANTHER" id="PTHR46463:SF10">
    <property type="entry name" value="OS01G0926200 PROTEIN"/>
    <property type="match status" value="1"/>
</dbReference>
<reference evidence="11 12" key="1">
    <citation type="journal article" date="2021" name="Hortic Res">
        <title>Chromosome-scale assembly of the Dendrobium chrysotoxum genome enhances the understanding of orchid evolution.</title>
        <authorList>
            <person name="Zhang Y."/>
            <person name="Zhang G.Q."/>
            <person name="Zhang D."/>
            <person name="Liu X.D."/>
            <person name="Xu X.Y."/>
            <person name="Sun W.H."/>
            <person name="Yu X."/>
            <person name="Zhu X."/>
            <person name="Wang Z.W."/>
            <person name="Zhao X."/>
            <person name="Zhong W.Y."/>
            <person name="Chen H."/>
            <person name="Yin W.L."/>
            <person name="Huang T."/>
            <person name="Niu S.C."/>
            <person name="Liu Z.J."/>
        </authorList>
    </citation>
    <scope>NUCLEOTIDE SEQUENCE [LARGE SCALE GENOMIC DNA]</scope>
    <source>
        <strain evidence="11">Lindl</strain>
    </source>
</reference>
<feature type="compositionally biased region" description="Basic and acidic residues" evidence="9">
    <location>
        <begin position="90"/>
        <end position="118"/>
    </location>
</feature>
<evidence type="ECO:0000256" key="2">
    <source>
        <dbReference type="ARBA" id="ARBA00012483"/>
    </source>
</evidence>
<evidence type="ECO:0000256" key="1">
    <source>
        <dbReference type="ARBA" id="ARBA00000900"/>
    </source>
</evidence>
<evidence type="ECO:0000256" key="3">
    <source>
        <dbReference type="ARBA" id="ARBA00022679"/>
    </source>
</evidence>
<dbReference type="Gene3D" id="3.30.40.10">
    <property type="entry name" value="Zinc/RING finger domain, C3HC4 (zinc finger)"/>
    <property type="match status" value="1"/>
</dbReference>
<dbReference type="InterPro" id="IPR013083">
    <property type="entry name" value="Znf_RING/FYVE/PHD"/>
</dbReference>
<dbReference type="GO" id="GO:0008270">
    <property type="term" value="F:zinc ion binding"/>
    <property type="evidence" value="ECO:0007669"/>
    <property type="project" value="UniProtKB-KW"/>
</dbReference>
<dbReference type="GO" id="GO:0061630">
    <property type="term" value="F:ubiquitin protein ligase activity"/>
    <property type="evidence" value="ECO:0007669"/>
    <property type="project" value="UniProtKB-EC"/>
</dbReference>
<proteinExistence type="predicted"/>
<evidence type="ECO:0000256" key="4">
    <source>
        <dbReference type="ARBA" id="ARBA00022723"/>
    </source>
</evidence>
<feature type="region of interest" description="Disordered" evidence="9">
    <location>
        <begin position="83"/>
        <end position="145"/>
    </location>
</feature>
<evidence type="ECO:0000313" key="12">
    <source>
        <dbReference type="Proteomes" id="UP000775213"/>
    </source>
</evidence>
<dbReference type="SMART" id="SM00184">
    <property type="entry name" value="RING"/>
    <property type="match status" value="1"/>
</dbReference>
<comment type="catalytic activity">
    <reaction evidence="1">
        <text>S-ubiquitinyl-[E2 ubiquitin-conjugating enzyme]-L-cysteine + [acceptor protein]-L-lysine = [E2 ubiquitin-conjugating enzyme]-L-cysteine + N(6)-ubiquitinyl-[acceptor protein]-L-lysine.</text>
        <dbReference type="EC" id="2.3.2.27"/>
    </reaction>
</comment>
<protein>
    <recommendedName>
        <fullName evidence="2">RING-type E3 ubiquitin transferase</fullName>
        <ecNumber evidence="2">2.3.2.27</ecNumber>
    </recommendedName>
</protein>
<evidence type="ECO:0000256" key="9">
    <source>
        <dbReference type="SAM" id="MobiDB-lite"/>
    </source>
</evidence>
<evidence type="ECO:0000313" key="11">
    <source>
        <dbReference type="EMBL" id="KAH0461088.1"/>
    </source>
</evidence>